<feature type="region of interest" description="Disordered" evidence="1">
    <location>
        <begin position="70"/>
        <end position="143"/>
    </location>
</feature>
<gene>
    <name evidence="2" type="ORF">M427DRAFT_435462</name>
</gene>
<evidence type="ECO:0000256" key="1">
    <source>
        <dbReference type="SAM" id="MobiDB-lite"/>
    </source>
</evidence>
<feature type="compositionally biased region" description="Low complexity" evidence="1">
    <location>
        <begin position="93"/>
        <end position="104"/>
    </location>
</feature>
<reference evidence="2 3" key="1">
    <citation type="journal article" date="2015" name="Genome Biol. Evol.">
        <title>Phylogenomic analyses indicate that early fungi evolved digesting cell walls of algal ancestors of land plants.</title>
        <authorList>
            <person name="Chang Y."/>
            <person name="Wang S."/>
            <person name="Sekimoto S."/>
            <person name="Aerts A.L."/>
            <person name="Choi C."/>
            <person name="Clum A."/>
            <person name="LaButti K.M."/>
            <person name="Lindquist E.A."/>
            <person name="Yee Ngan C."/>
            <person name="Ohm R.A."/>
            <person name="Salamov A.A."/>
            <person name="Grigoriev I.V."/>
            <person name="Spatafora J.W."/>
            <person name="Berbee M.L."/>
        </authorList>
    </citation>
    <scope>NUCLEOTIDE SEQUENCE [LARGE SCALE GENOMIC DNA]</scope>
    <source>
        <strain evidence="2 3">JEL478</strain>
    </source>
</reference>
<keyword evidence="3" id="KW-1185">Reference proteome</keyword>
<evidence type="ECO:0000313" key="2">
    <source>
        <dbReference type="EMBL" id="KXS11557.1"/>
    </source>
</evidence>
<protein>
    <submittedName>
        <fullName evidence="2">Uncharacterized protein</fullName>
    </submittedName>
</protein>
<sequence>MEYDCIVNQFLNERKGHQGLDKLTGDTAIADFNPQLHADWTTPTFNVDCISLGDDVFQKQEQGEELFNKDIHQHEFNDQSNPSPLEQPASGFSDPSDSSLPYSSGCDILRPRPSPSSPPYPRHPLPSLPETLEKSTRWSSPTR</sequence>
<name>A0A139A407_GONPJ</name>
<dbReference type="Proteomes" id="UP000070544">
    <property type="component" value="Unassembled WGS sequence"/>
</dbReference>
<accession>A0A139A407</accession>
<organism evidence="2 3">
    <name type="scientific">Gonapodya prolifera (strain JEL478)</name>
    <name type="common">Monoblepharis prolifera</name>
    <dbReference type="NCBI Taxonomy" id="1344416"/>
    <lineage>
        <taxon>Eukaryota</taxon>
        <taxon>Fungi</taxon>
        <taxon>Fungi incertae sedis</taxon>
        <taxon>Chytridiomycota</taxon>
        <taxon>Chytridiomycota incertae sedis</taxon>
        <taxon>Monoblepharidomycetes</taxon>
        <taxon>Monoblepharidales</taxon>
        <taxon>Gonapodyaceae</taxon>
        <taxon>Gonapodya</taxon>
    </lineage>
</organism>
<dbReference type="AlphaFoldDB" id="A0A139A407"/>
<feature type="compositionally biased region" description="Pro residues" evidence="1">
    <location>
        <begin position="112"/>
        <end position="127"/>
    </location>
</feature>
<dbReference type="EMBL" id="KQ965800">
    <property type="protein sequence ID" value="KXS11557.1"/>
    <property type="molecule type" value="Genomic_DNA"/>
</dbReference>
<proteinExistence type="predicted"/>
<evidence type="ECO:0000313" key="3">
    <source>
        <dbReference type="Proteomes" id="UP000070544"/>
    </source>
</evidence>